<dbReference type="SUPFAM" id="SSF51621">
    <property type="entry name" value="Phosphoenolpyruvate/pyruvate domain"/>
    <property type="match status" value="1"/>
</dbReference>
<dbReference type="PANTHER" id="PTHR42905">
    <property type="entry name" value="PHOSPHOENOLPYRUVATE CARBOXYLASE"/>
    <property type="match status" value="1"/>
</dbReference>
<sequence length="298" mass="32253">MPCCYDGLTARVISQHKAGFNVTFMTGFGVAGSYGFADQGIVSGSENYERSRMIGEALANARTVERMTKGVERPPLPCIADGDTGYGGAASIRRTIFSFGRAGMAGVMIEDQLSPKRCGHVDGKDVVGFEEAVRRVRAACSARDEFEKITGMPGPLILARTDARGSLTFAGEDGFKEAVRRTQAFRDVGADLLFLESPRSREEMVSWCATVEGPKLYNALEGGKTPILGREELEEIGFSLAAYPLTLLSAAAKAMNEALDRIGSGEEVDDMILGFDELKSVVGFDDNKMLEEEFIKEL</sequence>
<name>A0A9W7EFG3_9STRA</name>
<dbReference type="OrthoDB" id="1923844at2759"/>
<dbReference type="AlphaFoldDB" id="A0A9W7EFG3"/>
<evidence type="ECO:0000313" key="2">
    <source>
        <dbReference type="Proteomes" id="UP001165085"/>
    </source>
</evidence>
<reference evidence="2" key="1">
    <citation type="journal article" date="2023" name="Commun. Biol.">
        <title>Genome analysis of Parmales, the sister group of diatoms, reveals the evolutionary specialization of diatoms from phago-mixotrophs to photoautotrophs.</title>
        <authorList>
            <person name="Ban H."/>
            <person name="Sato S."/>
            <person name="Yoshikawa S."/>
            <person name="Yamada K."/>
            <person name="Nakamura Y."/>
            <person name="Ichinomiya M."/>
            <person name="Sato N."/>
            <person name="Blanc-Mathieu R."/>
            <person name="Endo H."/>
            <person name="Kuwata A."/>
            <person name="Ogata H."/>
        </authorList>
    </citation>
    <scope>NUCLEOTIDE SEQUENCE [LARGE SCALE GENOMIC DNA]</scope>
    <source>
        <strain evidence="2">NIES 3701</strain>
    </source>
</reference>
<dbReference type="InterPro" id="IPR015813">
    <property type="entry name" value="Pyrv/PenolPyrv_kinase-like_dom"/>
</dbReference>
<protein>
    <recommendedName>
        <fullName evidence="3">Carboxyvinyl-carboxyphosphonate phosphorylmutase</fullName>
    </recommendedName>
</protein>
<proteinExistence type="predicted"/>
<comment type="caution">
    <text evidence="1">The sequence shown here is derived from an EMBL/GenBank/DDBJ whole genome shotgun (WGS) entry which is preliminary data.</text>
</comment>
<dbReference type="CDD" id="cd00377">
    <property type="entry name" value="ICL_PEPM"/>
    <property type="match status" value="1"/>
</dbReference>
<dbReference type="GO" id="GO:0003824">
    <property type="term" value="F:catalytic activity"/>
    <property type="evidence" value="ECO:0007669"/>
    <property type="project" value="InterPro"/>
</dbReference>
<dbReference type="Pfam" id="PF13714">
    <property type="entry name" value="PEP_mutase"/>
    <property type="match status" value="1"/>
</dbReference>
<dbReference type="EMBL" id="BRXY01000200">
    <property type="protein sequence ID" value="GMH76862.1"/>
    <property type="molecule type" value="Genomic_DNA"/>
</dbReference>
<dbReference type="PANTHER" id="PTHR42905:SF2">
    <property type="entry name" value="PHOSPHOENOLPYRUVATE CARBOXYLASE FAMILY PROTEIN"/>
    <property type="match status" value="1"/>
</dbReference>
<dbReference type="InterPro" id="IPR039556">
    <property type="entry name" value="ICL/PEPM"/>
</dbReference>
<dbReference type="InterPro" id="IPR040442">
    <property type="entry name" value="Pyrv_kinase-like_dom_sf"/>
</dbReference>
<evidence type="ECO:0000313" key="1">
    <source>
        <dbReference type="EMBL" id="GMH76862.1"/>
    </source>
</evidence>
<accession>A0A9W7EFG3</accession>
<dbReference type="Proteomes" id="UP001165085">
    <property type="component" value="Unassembled WGS sequence"/>
</dbReference>
<dbReference type="Gene3D" id="3.20.20.60">
    <property type="entry name" value="Phosphoenolpyruvate-binding domains"/>
    <property type="match status" value="1"/>
</dbReference>
<keyword evidence="2" id="KW-1185">Reference proteome</keyword>
<evidence type="ECO:0008006" key="3">
    <source>
        <dbReference type="Google" id="ProtNLM"/>
    </source>
</evidence>
<gene>
    <name evidence="1" type="ORF">TrST_g11418</name>
</gene>
<organism evidence="1 2">
    <name type="scientific">Triparma strigata</name>
    <dbReference type="NCBI Taxonomy" id="1606541"/>
    <lineage>
        <taxon>Eukaryota</taxon>
        <taxon>Sar</taxon>
        <taxon>Stramenopiles</taxon>
        <taxon>Ochrophyta</taxon>
        <taxon>Bolidophyceae</taxon>
        <taxon>Parmales</taxon>
        <taxon>Triparmaceae</taxon>
        <taxon>Triparma</taxon>
    </lineage>
</organism>